<dbReference type="FunFam" id="3.10.20.90:FF:000058">
    <property type="entry name" value="Octicosapeptide/phox/Bem1p domain kinase superfamily protein"/>
    <property type="match status" value="1"/>
</dbReference>
<dbReference type="InterPro" id="IPR011009">
    <property type="entry name" value="Kinase-like_dom_sf"/>
</dbReference>
<protein>
    <recommendedName>
        <fullName evidence="12">Protein kinase domain-containing protein</fullName>
    </recommendedName>
</protein>
<dbReference type="PANTHER" id="PTHR23257:SF957">
    <property type="entry name" value="F3O9.7 PROTEIN-RELATED"/>
    <property type="match status" value="1"/>
</dbReference>
<dbReference type="InterPro" id="IPR017441">
    <property type="entry name" value="Protein_kinase_ATP_BS"/>
</dbReference>
<dbReference type="KEGG" id="soe:110804430"/>
<keyword evidence="2" id="KW-0963">Cytoplasm</keyword>
<name>A0A9R0JD89_SPIOL</name>
<dbReference type="GO" id="GO:0005524">
    <property type="term" value="F:ATP binding"/>
    <property type="evidence" value="ECO:0007669"/>
    <property type="project" value="UniProtKB-UniRule"/>
</dbReference>
<feature type="domain" description="Protein kinase" evidence="12">
    <location>
        <begin position="878"/>
        <end position="1159"/>
    </location>
</feature>
<evidence type="ECO:0000256" key="9">
    <source>
        <dbReference type="ARBA" id="ARBA00023294"/>
    </source>
</evidence>
<accession>A0A9R0JD89</accession>
<evidence type="ECO:0000259" key="12">
    <source>
        <dbReference type="PROSITE" id="PS50011"/>
    </source>
</evidence>
<dbReference type="PROSITE" id="PS50011">
    <property type="entry name" value="PROTEIN_KINASE_DOM"/>
    <property type="match status" value="1"/>
</dbReference>
<sequence>MEPPNEYTQFYHNYVATGNEEVHPVSERFMQDATNCINMNMRPPESSAAEVKPVHNFSIQTGEEFALEFMRDRVLPRKPEVSKAVNDPHRATSYMDLKGILGISHTGSESGSDVSMLALSEKVPKEFDRKNPSLYEGKSTHGSMQTIRRNSSAYGSSRGLHGYASSGTSDGSSMKIKVLCSFGGKVLPRPSDGKLRYVGGETRIIRINKDISWQELKQKTCAMLDGPHTIKYQLPGEDLDALVSVSSEEDLQNMMEECNILGNGEAAKKLRLFLFTSNDLEEAHYSMSGGGVDSEFQYVVAVNCMEMGSRKHSGMHDIANSSANDLDALMGQNADRGLNSVAGVVGVSSSSHGGGAVPSTGILPSQPILPGSANSYPPHPHQFQGQTTHVEDSKGYPLHGGHGVHLSAHLPQEESNSVILQHGLSTNLQKTTEAQGDKKGNLPAEEASGSTFNNGLVKEFSDLPPKGEKRHKEPILTAQSGTVHLPRVSEPTNPETSQPFDFAYTSEHAHSEPNSLNMNHSEISAASRPYLSVNIPREQGDILSRLTKSDDSLNAQFLMSHSNISVGQEDLVTESSGKLQNMNVIAESVIHTGSKMVDSEGAKFSADKDSVSSALEVNPFVERNSEAPLPDNNHKGNLVDRGEVEHARSDVSKPSNSERHDRASAHPEYKWADEAGQNSTSNAAESILIDINDRFPRDLLSDIFSKAILSEESSSINQLPHDGAGLSMNLENHEPKHWSFFQNLAKDDFRKDVSLMDQDHPIYSSGLAKVDGEGPGVYQFTPVSTDGIPSSHVDSRMFSEYGHIELPDAVLADQEVSTSDYNPSLAKCSEAVQYDGVGAPYSDYEEAKEETKYVGLPPLGPLVDFDISTLQIIKNDDLEELRELGSGTFGTVYHGKWRGTDVAIKRIKKSCFTGRSSEQERLTAEFWHEAEILSKLHHPNVVAFYGVVQDGPGGTLATVTEFMVDGSLRHVLLRKDRHLDRRKRLIIAMDAAFGMEYLHSKNIVHFDLKCDNLLVNLKDPSRPICKVGDFGLSKIKRNTLVSGGVRGTLPWMAPELLNGSSSKVSEKVDVFSFGIVLWEILTGEEPYANMHYGAIIGGIVNNTLRPLIPNYCDAEWRLLMEQCWAPNPAARPSFTEIAGRLRAMAAACPSKAQGPKASH</sequence>
<dbReference type="GO" id="GO:0005737">
    <property type="term" value="C:cytoplasm"/>
    <property type="evidence" value="ECO:0000318"/>
    <property type="project" value="GO_Central"/>
</dbReference>
<dbReference type="GeneID" id="110804430"/>
<evidence type="ECO:0000256" key="10">
    <source>
        <dbReference type="PROSITE-ProRule" id="PRU10141"/>
    </source>
</evidence>
<dbReference type="OrthoDB" id="4062651at2759"/>
<proteinExistence type="predicted"/>
<evidence type="ECO:0000256" key="4">
    <source>
        <dbReference type="ARBA" id="ARBA00022553"/>
    </source>
</evidence>
<dbReference type="GO" id="GO:0007165">
    <property type="term" value="P:signal transduction"/>
    <property type="evidence" value="ECO:0000318"/>
    <property type="project" value="GO_Central"/>
</dbReference>
<keyword evidence="8 10" id="KW-0067">ATP-binding</keyword>
<dbReference type="PROSITE" id="PS00108">
    <property type="entry name" value="PROTEIN_KINASE_ST"/>
    <property type="match status" value="1"/>
</dbReference>
<keyword evidence="9" id="KW-0927">Auxin signaling pathway</keyword>
<dbReference type="Gene3D" id="1.10.510.10">
    <property type="entry name" value="Transferase(Phosphotransferase) domain 1"/>
    <property type="match status" value="1"/>
</dbReference>
<evidence type="ECO:0000256" key="5">
    <source>
        <dbReference type="ARBA" id="ARBA00022679"/>
    </source>
</evidence>
<dbReference type="PROSITE" id="PS00107">
    <property type="entry name" value="PROTEIN_KINASE_ATP"/>
    <property type="match status" value="1"/>
</dbReference>
<evidence type="ECO:0000256" key="7">
    <source>
        <dbReference type="ARBA" id="ARBA00022777"/>
    </source>
</evidence>
<dbReference type="PANTHER" id="PTHR23257">
    <property type="entry name" value="SERINE-THREONINE PROTEIN KINASE"/>
    <property type="match status" value="1"/>
</dbReference>
<dbReference type="CDD" id="cd13999">
    <property type="entry name" value="STKc_MAP3K-like"/>
    <property type="match status" value="1"/>
</dbReference>
<dbReference type="GO" id="GO:0004674">
    <property type="term" value="F:protein serine/threonine kinase activity"/>
    <property type="evidence" value="ECO:0007669"/>
    <property type="project" value="UniProtKB-KW"/>
</dbReference>
<dbReference type="FunFam" id="1.10.510.10:FF:000142">
    <property type="entry name" value="Octicosapeptide/phox/Bem1p domain kinase superfamily protein"/>
    <property type="match status" value="1"/>
</dbReference>
<dbReference type="SMART" id="SM00666">
    <property type="entry name" value="PB1"/>
    <property type="match status" value="1"/>
</dbReference>
<keyword evidence="13" id="KW-1185">Reference proteome</keyword>
<dbReference type="InterPro" id="IPR000719">
    <property type="entry name" value="Prot_kinase_dom"/>
</dbReference>
<evidence type="ECO:0000256" key="1">
    <source>
        <dbReference type="ARBA" id="ARBA00004496"/>
    </source>
</evidence>
<evidence type="ECO:0000256" key="6">
    <source>
        <dbReference type="ARBA" id="ARBA00022741"/>
    </source>
</evidence>
<feature type="region of interest" description="Disordered" evidence="11">
    <location>
        <begin position="366"/>
        <end position="393"/>
    </location>
</feature>
<dbReference type="GO" id="GO:0009734">
    <property type="term" value="P:auxin-activated signaling pathway"/>
    <property type="evidence" value="ECO:0007669"/>
    <property type="project" value="UniProtKB-KW"/>
</dbReference>
<dbReference type="InterPro" id="IPR050167">
    <property type="entry name" value="Ser_Thr_protein_kinase"/>
</dbReference>
<keyword evidence="3" id="KW-0723">Serine/threonine-protein kinase</keyword>
<dbReference type="InterPro" id="IPR008271">
    <property type="entry name" value="Ser/Thr_kinase_AS"/>
</dbReference>
<dbReference type="Gene3D" id="3.10.20.90">
    <property type="entry name" value="Phosphatidylinositol 3-kinase Catalytic Subunit, Chain A, domain 1"/>
    <property type="match status" value="1"/>
</dbReference>
<reference evidence="14" key="2">
    <citation type="submission" date="2025-08" db="UniProtKB">
        <authorList>
            <consortium name="RefSeq"/>
        </authorList>
    </citation>
    <scope>IDENTIFICATION</scope>
    <source>
        <tissue evidence="14">Leaf</tissue>
    </source>
</reference>
<dbReference type="PRINTS" id="PR00109">
    <property type="entry name" value="TYRKINASE"/>
</dbReference>
<evidence type="ECO:0000256" key="2">
    <source>
        <dbReference type="ARBA" id="ARBA00022490"/>
    </source>
</evidence>
<organism evidence="13 14">
    <name type="scientific">Spinacia oleracea</name>
    <name type="common">Spinach</name>
    <dbReference type="NCBI Taxonomy" id="3562"/>
    <lineage>
        <taxon>Eukaryota</taxon>
        <taxon>Viridiplantae</taxon>
        <taxon>Streptophyta</taxon>
        <taxon>Embryophyta</taxon>
        <taxon>Tracheophyta</taxon>
        <taxon>Spermatophyta</taxon>
        <taxon>Magnoliopsida</taxon>
        <taxon>eudicotyledons</taxon>
        <taxon>Gunneridae</taxon>
        <taxon>Pentapetalae</taxon>
        <taxon>Caryophyllales</taxon>
        <taxon>Chenopodiaceae</taxon>
        <taxon>Chenopodioideae</taxon>
        <taxon>Anserineae</taxon>
        <taxon>Spinacia</taxon>
    </lineage>
</organism>
<dbReference type="RefSeq" id="XP_021865717.1">
    <property type="nucleotide sequence ID" value="XM_022010025.2"/>
</dbReference>
<keyword evidence="4" id="KW-0597">Phosphoprotein</keyword>
<dbReference type="InterPro" id="IPR001245">
    <property type="entry name" value="Ser-Thr/Tyr_kinase_cat_dom"/>
</dbReference>
<dbReference type="SMART" id="SM00220">
    <property type="entry name" value="S_TKc"/>
    <property type="match status" value="1"/>
</dbReference>
<dbReference type="GO" id="GO:0004672">
    <property type="term" value="F:protein kinase activity"/>
    <property type="evidence" value="ECO:0000318"/>
    <property type="project" value="GO_Central"/>
</dbReference>
<keyword evidence="5" id="KW-0808">Transferase</keyword>
<gene>
    <name evidence="14" type="primary">LOC110804430</name>
</gene>
<dbReference type="CDD" id="cd06410">
    <property type="entry name" value="PB1_UP2"/>
    <property type="match status" value="1"/>
</dbReference>
<dbReference type="GO" id="GO:0010928">
    <property type="term" value="P:regulation of auxin mediated signaling pathway"/>
    <property type="evidence" value="ECO:0007669"/>
    <property type="project" value="UniProtKB-ARBA"/>
</dbReference>
<keyword evidence="6 10" id="KW-0547">Nucleotide-binding</keyword>
<reference evidence="13" key="1">
    <citation type="journal article" date="2021" name="Nat. Commun.">
        <title>Genomic analyses provide insights into spinach domestication and the genetic basis of agronomic traits.</title>
        <authorList>
            <person name="Cai X."/>
            <person name="Sun X."/>
            <person name="Xu C."/>
            <person name="Sun H."/>
            <person name="Wang X."/>
            <person name="Ge C."/>
            <person name="Zhang Z."/>
            <person name="Wang Q."/>
            <person name="Fei Z."/>
            <person name="Jiao C."/>
            <person name="Wang Q."/>
        </authorList>
    </citation>
    <scope>NUCLEOTIDE SEQUENCE [LARGE SCALE GENOMIC DNA]</scope>
    <source>
        <strain evidence="13">cv. Varoflay</strain>
    </source>
</reference>
<dbReference type="FunFam" id="3.30.200.20:FF:000081">
    <property type="entry name" value="Octicosapeptide/phox/Bem1p domain kinase superfamily protein"/>
    <property type="match status" value="1"/>
</dbReference>
<feature type="region of interest" description="Disordered" evidence="11">
    <location>
        <begin position="622"/>
        <end position="666"/>
    </location>
</feature>
<dbReference type="Pfam" id="PF07714">
    <property type="entry name" value="PK_Tyr_Ser-Thr"/>
    <property type="match status" value="1"/>
</dbReference>
<evidence type="ECO:0000256" key="3">
    <source>
        <dbReference type="ARBA" id="ARBA00022527"/>
    </source>
</evidence>
<keyword evidence="7" id="KW-0418">Kinase</keyword>
<evidence type="ECO:0000313" key="13">
    <source>
        <dbReference type="Proteomes" id="UP000813463"/>
    </source>
</evidence>
<dbReference type="SUPFAM" id="SSF56112">
    <property type="entry name" value="Protein kinase-like (PK-like)"/>
    <property type="match status" value="1"/>
</dbReference>
<feature type="compositionally biased region" description="Basic and acidic residues" evidence="11">
    <location>
        <begin position="632"/>
        <end position="666"/>
    </location>
</feature>
<evidence type="ECO:0000256" key="11">
    <source>
        <dbReference type="SAM" id="MobiDB-lite"/>
    </source>
</evidence>
<evidence type="ECO:0000313" key="14">
    <source>
        <dbReference type="RefSeq" id="XP_021865717.1"/>
    </source>
</evidence>
<feature type="region of interest" description="Disordered" evidence="11">
    <location>
        <begin position="431"/>
        <end position="457"/>
    </location>
</feature>
<dbReference type="Gene3D" id="3.30.200.20">
    <property type="entry name" value="Phosphorylase Kinase, domain 1"/>
    <property type="match status" value="1"/>
</dbReference>
<dbReference type="Pfam" id="PF00564">
    <property type="entry name" value="PB1"/>
    <property type="match status" value="1"/>
</dbReference>
<evidence type="ECO:0000256" key="8">
    <source>
        <dbReference type="ARBA" id="ARBA00022840"/>
    </source>
</evidence>
<dbReference type="SUPFAM" id="SSF54277">
    <property type="entry name" value="CAD &amp; PB1 domains"/>
    <property type="match status" value="1"/>
</dbReference>
<dbReference type="InterPro" id="IPR000270">
    <property type="entry name" value="PB1_dom"/>
</dbReference>
<comment type="subcellular location">
    <subcellularLocation>
        <location evidence="1">Cytoplasm</location>
    </subcellularLocation>
</comment>
<dbReference type="Proteomes" id="UP000813463">
    <property type="component" value="Chromosome 1"/>
</dbReference>
<dbReference type="AlphaFoldDB" id="A0A9R0JD89"/>
<feature type="binding site" evidence="10">
    <location>
        <position position="909"/>
    </location>
    <ligand>
        <name>ATP</name>
        <dbReference type="ChEBI" id="CHEBI:30616"/>
    </ligand>
</feature>